<organism evidence="1 2">
    <name type="scientific">Gymnopilus junonius</name>
    <name type="common">Spectacular rustgill mushroom</name>
    <name type="synonym">Gymnopilus spectabilis subsp. junonius</name>
    <dbReference type="NCBI Taxonomy" id="109634"/>
    <lineage>
        <taxon>Eukaryota</taxon>
        <taxon>Fungi</taxon>
        <taxon>Dikarya</taxon>
        <taxon>Basidiomycota</taxon>
        <taxon>Agaricomycotina</taxon>
        <taxon>Agaricomycetes</taxon>
        <taxon>Agaricomycetidae</taxon>
        <taxon>Agaricales</taxon>
        <taxon>Agaricineae</taxon>
        <taxon>Hymenogastraceae</taxon>
        <taxon>Gymnopilus</taxon>
    </lineage>
</organism>
<accession>A0A9P5NLX9</accession>
<name>A0A9P5NLX9_GYMJU</name>
<comment type="caution">
    <text evidence="1">The sequence shown here is derived from an EMBL/GenBank/DDBJ whole genome shotgun (WGS) entry which is preliminary data.</text>
</comment>
<dbReference type="OrthoDB" id="2865224at2759"/>
<proteinExistence type="predicted"/>
<keyword evidence="2" id="KW-1185">Reference proteome</keyword>
<sequence>MHQNSIPQADKAPLLLTCVLSRWWSVTLASPWLWAKLYISFCNDYHAPMPFPHTLPGSVPGGGAQSAEVDLHQKKAFQALTHQLWGPHDLEGSYHPEDPTTQLFQTLLLHTPYLHSLELIMPLEIYHQLDKVMSSSSSSLLPLEGVANVHADLLALQVSRSQNESI</sequence>
<dbReference type="EMBL" id="JADNYJ010000070">
    <property type="protein sequence ID" value="KAF8891924.1"/>
    <property type="molecule type" value="Genomic_DNA"/>
</dbReference>
<dbReference type="AlphaFoldDB" id="A0A9P5NLX9"/>
<dbReference type="Proteomes" id="UP000724874">
    <property type="component" value="Unassembled WGS sequence"/>
</dbReference>
<reference evidence="1" key="1">
    <citation type="submission" date="2020-11" db="EMBL/GenBank/DDBJ databases">
        <authorList>
            <consortium name="DOE Joint Genome Institute"/>
            <person name="Ahrendt S."/>
            <person name="Riley R."/>
            <person name="Andreopoulos W."/>
            <person name="LaButti K."/>
            <person name="Pangilinan J."/>
            <person name="Ruiz-duenas F.J."/>
            <person name="Barrasa J.M."/>
            <person name="Sanchez-Garcia M."/>
            <person name="Camarero S."/>
            <person name="Miyauchi S."/>
            <person name="Serrano A."/>
            <person name="Linde D."/>
            <person name="Babiker R."/>
            <person name="Drula E."/>
            <person name="Ayuso-Fernandez I."/>
            <person name="Pacheco R."/>
            <person name="Padilla G."/>
            <person name="Ferreira P."/>
            <person name="Barriuso J."/>
            <person name="Kellner H."/>
            <person name="Castanera R."/>
            <person name="Alfaro M."/>
            <person name="Ramirez L."/>
            <person name="Pisabarro A.G."/>
            <person name="Kuo A."/>
            <person name="Tritt A."/>
            <person name="Lipzen A."/>
            <person name="He G."/>
            <person name="Yan M."/>
            <person name="Ng V."/>
            <person name="Cullen D."/>
            <person name="Martin F."/>
            <person name="Rosso M.-N."/>
            <person name="Henrissat B."/>
            <person name="Hibbett D."/>
            <person name="Martinez A.T."/>
            <person name="Grigoriev I.V."/>
        </authorList>
    </citation>
    <scope>NUCLEOTIDE SEQUENCE</scope>
    <source>
        <strain evidence="1">AH 44721</strain>
    </source>
</reference>
<evidence type="ECO:0000313" key="2">
    <source>
        <dbReference type="Proteomes" id="UP000724874"/>
    </source>
</evidence>
<protein>
    <submittedName>
        <fullName evidence="1">Uncharacterized protein</fullName>
    </submittedName>
</protein>
<evidence type="ECO:0000313" key="1">
    <source>
        <dbReference type="EMBL" id="KAF8891924.1"/>
    </source>
</evidence>
<gene>
    <name evidence="1" type="ORF">CPB84DRAFT_1848819</name>
</gene>